<dbReference type="GO" id="GO:0006869">
    <property type="term" value="P:lipid transport"/>
    <property type="evidence" value="ECO:0007669"/>
    <property type="project" value="UniProtKB-KW"/>
</dbReference>
<dbReference type="GO" id="GO:0000422">
    <property type="term" value="P:autophagy of mitochondrion"/>
    <property type="evidence" value="ECO:0007669"/>
    <property type="project" value="TreeGrafter"/>
</dbReference>
<dbReference type="GO" id="GO:0034045">
    <property type="term" value="C:phagophore assembly site membrane"/>
    <property type="evidence" value="ECO:0007669"/>
    <property type="project" value="UniProtKB-SubCell"/>
</dbReference>
<feature type="region of interest" description="Disordered" evidence="12">
    <location>
        <begin position="868"/>
        <end position="914"/>
    </location>
</feature>
<evidence type="ECO:0000256" key="6">
    <source>
        <dbReference type="ARBA" id="ARBA00022824"/>
    </source>
</evidence>
<keyword evidence="5" id="KW-0813">Transport</keyword>
<evidence type="ECO:0000256" key="3">
    <source>
        <dbReference type="ARBA" id="ARBA00009714"/>
    </source>
</evidence>
<sequence length="1013" mass="114384">MSTSCVTVAWDIPNWEIGDDDDDDDDDEDDKEFNRNLHYDIEIIRSYESSCQLLTFPQDEVPKNQSMFSSMHTTSVPCVRVKITTGYKTHQTPRKRSAVSSPKTEVHIEFTKCISEVDMSLVDRIHALLNPEPLTKCVNSVYMSAYKSFNTTAQSQQTLFSQMIDESSSALEKPLDFRLTCSNCTFMMRFPIPDLRSGQGIDKPWWRRHLHQEQLILQFTDAELHTKYQGEPQFEVDFTCREAKVSLQESCDKPPVQFIYVSKADSSTQERDEEFDWPRLELKLYPKQQSQLEQVVEEVEDTSYMDSLNGACQFEKPPPSPFSKRKVLYDNDELVLPGDRQETAEFQEQAMSKTQMSLDLTLPNISVYLKSKAFFELIYNRVLNDLVLWEPTAPAPLDVTEGYSLGKGQGWSLNTVSPFIQNQHIEMFSLCKSGIQYDSSSESDDGLEEFYSTNDYRLRQRQKQVCDKSGKSKLCLNINITRGRITALMDCKNEENQAKSGYHGELCVDVEEGSFFTVIQTNGDPELQHMCLHVHRAALYQADEIADEAEQPIMTRVPGSLVPPDHLIPTMYLSDRGVETRLTGQVGLGGDTLDMLSVAVQVKIDLVTNIEECVVALGVRGTTLLHRMLPPNHSWFDQMVDFLDVKDFPILGYTKPAVLTQLHAHLYGCAIDYRPLYLPYRTLVTFETFSICSNVVTESSTSKLRFRIEDGALYISQHARSKEVNLRQDYVCVADVGLFELILTTSDGRDTRYPKLELKASNNILHIRTCSDSCQALAELINYLADNGDLEYDGSNSVLLQSASTSSLSESPQLSQSHMEQVHDMMADAMKESTISSPQQSLGNITESSPEKHSKPVEVFFFPGEEKVVSPSGDSSGALSVSPADSFLPERYSDEETDEGDTDVKREHREGDAVLGEYPVTMDNVVMEDSDDDVADDRDSSFNPDDEFCIIDDAGLGIASKDGEPTIRLLTESTIQINDNHFEIPLGRGDQLRAPKHFPNAQFRYTLQEMSLV</sequence>
<feature type="compositionally biased region" description="Polar residues" evidence="12">
    <location>
        <begin position="833"/>
        <end position="848"/>
    </location>
</feature>
<gene>
    <name evidence="13" type="ORF">LSH36_204g09003</name>
</gene>
<comment type="caution">
    <text evidence="13">The sequence shown here is derived from an EMBL/GenBank/DDBJ whole genome shotgun (WGS) entry which is preliminary data.</text>
</comment>
<dbReference type="GO" id="GO:0061908">
    <property type="term" value="C:phagophore"/>
    <property type="evidence" value="ECO:0007669"/>
    <property type="project" value="TreeGrafter"/>
</dbReference>
<dbReference type="PANTHER" id="PTHR13190:SF1">
    <property type="entry name" value="AUTOPHAGY-RELATED 2, ISOFORM A"/>
    <property type="match status" value="1"/>
</dbReference>
<dbReference type="GO" id="GO:0005789">
    <property type="term" value="C:endoplasmic reticulum membrane"/>
    <property type="evidence" value="ECO:0007669"/>
    <property type="project" value="UniProtKB-SubCell"/>
</dbReference>
<dbReference type="EMBL" id="JAODUP010000204">
    <property type="protein sequence ID" value="KAK2156839.1"/>
    <property type="molecule type" value="Genomic_DNA"/>
</dbReference>
<keyword evidence="7" id="KW-0072">Autophagy</keyword>
<evidence type="ECO:0000313" key="14">
    <source>
        <dbReference type="Proteomes" id="UP001208570"/>
    </source>
</evidence>
<evidence type="ECO:0000256" key="10">
    <source>
        <dbReference type="ARBA" id="ARBA00024479"/>
    </source>
</evidence>
<feature type="region of interest" description="Disordered" evidence="12">
    <location>
        <begin position="833"/>
        <end position="854"/>
    </location>
</feature>
<comment type="catalytic activity">
    <reaction evidence="11">
        <text>a 1,2-diacyl-sn-glycero-3-phosphoethanolamine(in) = a 1,2-diacyl-sn-glycero-3-phosphoethanolamine(out)</text>
        <dbReference type="Rhea" id="RHEA:38895"/>
        <dbReference type="ChEBI" id="CHEBI:64612"/>
    </reaction>
</comment>
<dbReference type="AlphaFoldDB" id="A0AAD9JPI5"/>
<evidence type="ECO:0000256" key="8">
    <source>
        <dbReference type="ARBA" id="ARBA00023055"/>
    </source>
</evidence>
<keyword evidence="14" id="KW-1185">Reference proteome</keyword>
<evidence type="ECO:0000256" key="5">
    <source>
        <dbReference type="ARBA" id="ARBA00022448"/>
    </source>
</evidence>
<keyword evidence="8" id="KW-0445">Lipid transport</keyword>
<name>A0AAD9JPI5_9ANNE</name>
<accession>A0AAD9JPI5</accession>
<evidence type="ECO:0000256" key="4">
    <source>
        <dbReference type="ARBA" id="ARBA00018070"/>
    </source>
</evidence>
<evidence type="ECO:0000256" key="11">
    <source>
        <dbReference type="ARBA" id="ARBA00024615"/>
    </source>
</evidence>
<evidence type="ECO:0000256" key="2">
    <source>
        <dbReference type="ARBA" id="ARBA00004623"/>
    </source>
</evidence>
<evidence type="ECO:0000256" key="12">
    <source>
        <dbReference type="SAM" id="MobiDB-lite"/>
    </source>
</evidence>
<organism evidence="13 14">
    <name type="scientific">Paralvinella palmiformis</name>
    <dbReference type="NCBI Taxonomy" id="53620"/>
    <lineage>
        <taxon>Eukaryota</taxon>
        <taxon>Metazoa</taxon>
        <taxon>Spiralia</taxon>
        <taxon>Lophotrochozoa</taxon>
        <taxon>Annelida</taxon>
        <taxon>Polychaeta</taxon>
        <taxon>Sedentaria</taxon>
        <taxon>Canalipalpata</taxon>
        <taxon>Terebellida</taxon>
        <taxon>Terebelliformia</taxon>
        <taxon>Alvinellidae</taxon>
        <taxon>Paralvinella</taxon>
    </lineage>
</organism>
<dbReference type="GO" id="GO:0061723">
    <property type="term" value="P:glycophagy"/>
    <property type="evidence" value="ECO:0007669"/>
    <property type="project" value="TreeGrafter"/>
</dbReference>
<dbReference type="GO" id="GO:0000045">
    <property type="term" value="P:autophagosome assembly"/>
    <property type="evidence" value="ECO:0007669"/>
    <property type="project" value="TreeGrafter"/>
</dbReference>
<dbReference type="GO" id="GO:0061709">
    <property type="term" value="P:reticulophagy"/>
    <property type="evidence" value="ECO:0007669"/>
    <property type="project" value="TreeGrafter"/>
</dbReference>
<feature type="compositionally biased region" description="Basic and acidic residues" evidence="12">
    <location>
        <begin position="902"/>
        <end position="912"/>
    </location>
</feature>
<dbReference type="Pfam" id="PF13329">
    <property type="entry name" value="ATG2_CAD"/>
    <property type="match status" value="1"/>
</dbReference>
<dbReference type="Proteomes" id="UP001208570">
    <property type="component" value="Unassembled WGS sequence"/>
</dbReference>
<keyword evidence="9" id="KW-0472">Membrane</keyword>
<evidence type="ECO:0000313" key="13">
    <source>
        <dbReference type="EMBL" id="KAK2156839.1"/>
    </source>
</evidence>
<protein>
    <recommendedName>
        <fullName evidence="4">Autophagy-related protein 2</fullName>
    </recommendedName>
</protein>
<dbReference type="GO" id="GO:0043495">
    <property type="term" value="F:protein-membrane adaptor activity"/>
    <property type="evidence" value="ECO:0007669"/>
    <property type="project" value="TreeGrafter"/>
</dbReference>
<comment type="similarity">
    <text evidence="3">Belongs to the ATG2 family.</text>
</comment>
<comment type="catalytic activity">
    <reaction evidence="10">
        <text>a 1,2-diacyl-sn-glycero-3-phospho-L-serine(in) = a 1,2-diacyl-sn-glycero-3-phospho-L-serine(out)</text>
        <dbReference type="Rhea" id="RHEA:38663"/>
        <dbReference type="ChEBI" id="CHEBI:57262"/>
    </reaction>
</comment>
<dbReference type="InterPro" id="IPR026849">
    <property type="entry name" value="ATG2"/>
</dbReference>
<keyword evidence="6" id="KW-0256">Endoplasmic reticulum</keyword>
<proteinExistence type="inferred from homology"/>
<evidence type="ECO:0000256" key="1">
    <source>
        <dbReference type="ARBA" id="ARBA00004406"/>
    </source>
</evidence>
<reference evidence="13" key="1">
    <citation type="journal article" date="2023" name="Mol. Biol. Evol.">
        <title>Third-Generation Sequencing Reveals the Adaptive Role of the Epigenome in Three Deep-Sea Polychaetes.</title>
        <authorList>
            <person name="Perez M."/>
            <person name="Aroh O."/>
            <person name="Sun Y."/>
            <person name="Lan Y."/>
            <person name="Juniper S.K."/>
            <person name="Young C.R."/>
            <person name="Angers B."/>
            <person name="Qian P.Y."/>
        </authorList>
    </citation>
    <scope>NUCLEOTIDE SEQUENCE</scope>
    <source>
        <strain evidence="13">P08H-3</strain>
    </source>
</reference>
<dbReference type="PANTHER" id="PTHR13190">
    <property type="entry name" value="AUTOPHAGY-RELATED 2, ISOFORM A"/>
    <property type="match status" value="1"/>
</dbReference>
<evidence type="ECO:0000256" key="9">
    <source>
        <dbReference type="ARBA" id="ARBA00023136"/>
    </source>
</evidence>
<dbReference type="GO" id="GO:0032266">
    <property type="term" value="F:phosphatidylinositol-3-phosphate binding"/>
    <property type="evidence" value="ECO:0007669"/>
    <property type="project" value="TreeGrafter"/>
</dbReference>
<comment type="subcellular location">
    <subcellularLocation>
        <location evidence="1">Endoplasmic reticulum membrane</location>
        <topology evidence="1">Peripheral membrane protein</topology>
    </subcellularLocation>
    <subcellularLocation>
        <location evidence="2">Preautophagosomal structure membrane</location>
        <topology evidence="2">Peripheral membrane protein</topology>
    </subcellularLocation>
</comment>
<evidence type="ECO:0000256" key="7">
    <source>
        <dbReference type="ARBA" id="ARBA00023006"/>
    </source>
</evidence>
<dbReference type="GO" id="GO:0034727">
    <property type="term" value="P:piecemeal microautophagy of the nucleus"/>
    <property type="evidence" value="ECO:0007669"/>
    <property type="project" value="TreeGrafter"/>
</dbReference>